<gene>
    <name evidence="1" type="ORF">FX155_01190</name>
</gene>
<name>A0A6N7VHY7_ACIFE</name>
<sequence>MADRENKYDRVKAYDRNDWSFGLNVSRAEKLLQKLSLDEPVKNVNDAIEAYNVGKILSNPDVEIKSIKNSKEVQEKLKKQYFRFFNQITNTNMVEIYEAINIRYLDDFWRLFEKRNKYKIIDESIIRQLLDCENRTIYYILQNRNTTQSYGKCLREYMLAAEKSAEILIRKYIEKKPPTQPTINIPDTFTGDDYKTILNKYIDYPGANLNYLRAIFNAPNSGEFPIDEHIRLKVKKRIEDIEKKIFDPNSAIHTSITIGIGKTRNPVDTEYSVPLNLKIIYSESWLKKYLDFPTILNNFIYLVGLIDLDGRCILTEYATDKPSFLKFIGVRGKKEYQMSLVQHMRINAMVSSLAAYRDFLQNFHVRLEDVIPWFFKEYLKNEFQAEGFLFGVPTIIDADADSSIQLLTQFDRVLKEFHYYASDGTINQELMEMSSNPVPIKAISSLLKDKYLYANSPEIKYTMVQLFSDQSDLTIIAKKGQSDEKYTYEENFVSLIKKHQVFDQDFENYQRGALQLLKKKNVIEIASNGLIKLNKIKCSILWELYEYGVINAYYYNRNPRRKQCIENMIATEDVRYENTLFSIPEQNILNYILNKSQYSDGTDLRNKYIHGTYSLDRNTQYNDYLMILLIVIVTVLKINEEFCLKHPEENFIEWC</sequence>
<evidence type="ECO:0000313" key="1">
    <source>
        <dbReference type="EMBL" id="MSS81237.1"/>
    </source>
</evidence>
<dbReference type="Proteomes" id="UP000441455">
    <property type="component" value="Unassembled WGS sequence"/>
</dbReference>
<dbReference type="EMBL" id="VULN01000001">
    <property type="protein sequence ID" value="MSS81237.1"/>
    <property type="molecule type" value="Genomic_DNA"/>
</dbReference>
<dbReference type="RefSeq" id="WP_154487420.1">
    <property type="nucleotide sequence ID" value="NZ_VULN01000001.1"/>
</dbReference>
<comment type="caution">
    <text evidence="1">The sequence shown here is derived from an EMBL/GenBank/DDBJ whole genome shotgun (WGS) entry which is preliminary data.</text>
</comment>
<dbReference type="OrthoDB" id="2846443at2"/>
<protein>
    <submittedName>
        <fullName evidence="1">Uncharacterized protein</fullName>
    </submittedName>
</protein>
<dbReference type="AlphaFoldDB" id="A0A6N7VHY7"/>
<proteinExistence type="predicted"/>
<evidence type="ECO:0000313" key="2">
    <source>
        <dbReference type="Proteomes" id="UP000441455"/>
    </source>
</evidence>
<accession>A0A6N7VHY7</accession>
<reference evidence="1 2" key="1">
    <citation type="submission" date="2019-08" db="EMBL/GenBank/DDBJ databases">
        <title>In-depth cultivation of the pig gut microbiome towards novel bacterial diversity and tailored functional studies.</title>
        <authorList>
            <person name="Wylensek D."/>
            <person name="Hitch T.C.A."/>
            <person name="Clavel T."/>
        </authorList>
    </citation>
    <scope>NUCLEOTIDE SEQUENCE [LARGE SCALE GENOMIC DNA]</scope>
    <source>
        <strain evidence="1 2">WCA-389-WT-5B</strain>
    </source>
</reference>
<organism evidence="1 2">
    <name type="scientific">Acidaminococcus fermentans</name>
    <dbReference type="NCBI Taxonomy" id="905"/>
    <lineage>
        <taxon>Bacteria</taxon>
        <taxon>Bacillati</taxon>
        <taxon>Bacillota</taxon>
        <taxon>Negativicutes</taxon>
        <taxon>Acidaminococcales</taxon>
        <taxon>Acidaminococcaceae</taxon>
        <taxon>Acidaminococcus</taxon>
    </lineage>
</organism>